<organism evidence="8 10">
    <name type="scientific">Picrophilus torridus (strain ATCC 700027 / DSM 9790 / JCM 10055 / NBRC 100828 / KAW 2/3)</name>
    <dbReference type="NCBI Taxonomy" id="1122961"/>
    <lineage>
        <taxon>Archaea</taxon>
        <taxon>Methanobacteriati</taxon>
        <taxon>Thermoplasmatota</taxon>
        <taxon>Thermoplasmata</taxon>
        <taxon>Thermoplasmatales</taxon>
        <taxon>Picrophilaceae</taxon>
        <taxon>Picrophilus</taxon>
    </lineage>
</organism>
<dbReference type="GeneID" id="2844811"/>
<accession>A0A8G2FVH1</accession>
<dbReference type="EMBL" id="FWYE01000001">
    <property type="protein sequence ID" value="SMD30246.1"/>
    <property type="molecule type" value="Genomic_DNA"/>
</dbReference>
<keyword evidence="3 8" id="KW-0378">Hydrolase</keyword>
<evidence type="ECO:0000313" key="11">
    <source>
        <dbReference type="Proteomes" id="UP000192315"/>
    </source>
</evidence>
<dbReference type="InterPro" id="IPR045569">
    <property type="entry name" value="Metalloprtase-TldD/E_C"/>
</dbReference>
<dbReference type="PaxDb" id="263820-PTO0860"/>
<evidence type="ECO:0000256" key="1">
    <source>
        <dbReference type="ARBA" id="ARBA00005836"/>
    </source>
</evidence>
<dbReference type="Pfam" id="PF19289">
    <property type="entry name" value="PmbA_TldD_3rd"/>
    <property type="match status" value="1"/>
</dbReference>
<dbReference type="OrthoDB" id="98233at2157"/>
<dbReference type="InterPro" id="IPR025502">
    <property type="entry name" value="TldD"/>
</dbReference>
<dbReference type="InterPro" id="IPR051463">
    <property type="entry name" value="Peptidase_U62_metallo"/>
</dbReference>
<dbReference type="eggNOG" id="arCOG00321">
    <property type="taxonomic scope" value="Archaea"/>
</dbReference>
<dbReference type="PANTHER" id="PTHR30624:SF11">
    <property type="entry name" value="ZINC-DEPENDENT PROTEASE, TLDD_PMBA FAMILY"/>
    <property type="match status" value="1"/>
</dbReference>
<dbReference type="InterPro" id="IPR002510">
    <property type="entry name" value="Metalloprtase-TldD/E_N"/>
</dbReference>
<evidence type="ECO:0000259" key="7">
    <source>
        <dbReference type="Pfam" id="PF19290"/>
    </source>
</evidence>
<evidence type="ECO:0000313" key="9">
    <source>
        <dbReference type="EMBL" id="SMD30246.1"/>
    </source>
</evidence>
<dbReference type="HOGENOM" id="CLU_026425_1_2_2"/>
<reference evidence="8" key="2">
    <citation type="submission" date="2004-02" db="EMBL/GenBank/DDBJ databases">
        <authorList>
            <person name="Fuetterer O."/>
            <person name="Angelov A."/>
            <person name="Liesegang H."/>
            <person name="Gottschalk G."/>
            <person name="Schleper C."/>
            <person name="Schepers B."/>
            <person name="Dock C."/>
            <person name="Antranikian G."/>
            <person name="Liebl W."/>
        </authorList>
    </citation>
    <scope>NUCLEOTIDE SEQUENCE</scope>
    <source>
        <strain evidence="8">DSM 9790</strain>
    </source>
</reference>
<feature type="domain" description="Metalloprotease TldD/E N-terminal" evidence="5">
    <location>
        <begin position="16"/>
        <end position="75"/>
    </location>
</feature>
<dbReference type="AlphaFoldDB" id="Q6L0Q7"/>
<evidence type="ECO:0000259" key="6">
    <source>
        <dbReference type="Pfam" id="PF19289"/>
    </source>
</evidence>
<gene>
    <name evidence="8" type="ordered locus">PTO0860</name>
    <name evidence="9" type="ORF">SAMN02745355_0113</name>
</gene>
<dbReference type="InParanoid" id="Q6L0Q7"/>
<keyword evidence="2" id="KW-0645">Protease</keyword>
<sequence>MIDKILDYASKRSRYADVRYISMNDDYFNVRNGEFQGIERSSSSGYAVRVINNSIAMAYITDFDRDKIDVAIKKSMMPGKNIIDESGGIKSSWNCLGKRKIDDVDLSEKISFLMDLDRLMLENDASVRINGLNETRVNEIYLNTSGSEIKSEYSRIFYFYMAGIEDSGDFEESFQEYGCTGGYDYIYNLNLDERIKNDINSLKMSLKSNRIEPGRYDVMVGPEISGIVAHESAGHPMEYDRIIGREAAQAGKSFINKKMRIGSEHVNVVDDPEIKNSYGFYLYDDEGSPAKKRYLYKNGMVNEYILNRESAGILSQRSNGGGRSSSWNMEPLARMSTTYIEPGDYKFDELIEDIKNGVYIKSFTEWNIDDLRFNEKYVGKEAYIIKNGRIENRVRRPVIETNTVNFYSSIDAVGNDLEFSAGTCGKGDPEQGVPVWMGGPHLRLRNLYIK</sequence>
<dbReference type="KEGG" id="pto:PTO0860"/>
<accession>Q6L0Q7</accession>
<proteinExistence type="inferred from homology"/>
<protein>
    <submittedName>
        <fullName evidence="9">TldD protein</fullName>
    </submittedName>
    <submittedName>
        <fullName evidence="8">Zinc metalloprotease</fullName>
        <ecNumber evidence="8">3.4.24.-</ecNumber>
    </submittedName>
</protein>
<feature type="domain" description="Metalloprotease TldD/E C-terminal" evidence="6">
    <location>
        <begin position="213"/>
        <end position="449"/>
    </location>
</feature>
<dbReference type="Pfam" id="PF19290">
    <property type="entry name" value="PmbA_TldD_2nd"/>
    <property type="match status" value="1"/>
</dbReference>
<reference evidence="8 10" key="1">
    <citation type="journal article" date="2004" name="Proc. Natl. Acad. Sci. U.S.A.">
        <title>Genome sequence of Picrophilus torridus and its implications for life around pH 0.</title>
        <authorList>
            <person name="Futterer O."/>
            <person name="Angelov A."/>
            <person name="Liesegang H."/>
            <person name="Gottschalk G."/>
            <person name="Schleper C."/>
            <person name="Schepers B."/>
            <person name="Dock C."/>
            <person name="Antranikian G."/>
            <person name="Liebl W."/>
        </authorList>
    </citation>
    <scope>NUCLEOTIDE SEQUENCE [LARGE SCALE GENOMIC DNA]</scope>
    <source>
        <strain evidence="10">ATCC 700027 / DSM 9790 / JCM 10055 / NBRC 100828</strain>
        <strain evidence="8">DSM 9790</strain>
    </source>
</reference>
<keyword evidence="11" id="KW-1185">Reference proteome</keyword>
<dbReference type="GO" id="GO:0005829">
    <property type="term" value="C:cytosol"/>
    <property type="evidence" value="ECO:0007669"/>
    <property type="project" value="TreeGrafter"/>
</dbReference>
<name>Q6L0Q7_PICTO</name>
<dbReference type="Pfam" id="PF01523">
    <property type="entry name" value="PmbA_TldD_1st"/>
    <property type="match status" value="1"/>
</dbReference>
<dbReference type="Gene3D" id="3.30.2290.10">
    <property type="entry name" value="PmbA/TldD superfamily"/>
    <property type="match status" value="1"/>
</dbReference>
<dbReference type="SUPFAM" id="SSF111283">
    <property type="entry name" value="Putative modulator of DNA gyrase, PmbA/TldD"/>
    <property type="match status" value="1"/>
</dbReference>
<dbReference type="STRING" id="263820.PTO0860"/>
<dbReference type="Proteomes" id="UP000000438">
    <property type="component" value="Chromosome"/>
</dbReference>
<dbReference type="InterPro" id="IPR035068">
    <property type="entry name" value="TldD/PmbA_N"/>
</dbReference>
<dbReference type="PIRSF" id="PIRSF004919">
    <property type="entry name" value="TldD"/>
    <property type="match status" value="1"/>
</dbReference>
<dbReference type="InterPro" id="IPR045570">
    <property type="entry name" value="Metalloprtase-TldD/E_cen_dom"/>
</dbReference>
<evidence type="ECO:0000256" key="3">
    <source>
        <dbReference type="ARBA" id="ARBA00022801"/>
    </source>
</evidence>
<dbReference type="GO" id="GO:0008237">
    <property type="term" value="F:metallopeptidase activity"/>
    <property type="evidence" value="ECO:0007669"/>
    <property type="project" value="UniProtKB-KW"/>
</dbReference>
<dbReference type="RefSeq" id="WP_011177661.1">
    <property type="nucleotide sequence ID" value="NC_005877.1"/>
</dbReference>
<evidence type="ECO:0000313" key="8">
    <source>
        <dbReference type="EMBL" id="AAT43445.1"/>
    </source>
</evidence>
<evidence type="ECO:0000313" key="10">
    <source>
        <dbReference type="Proteomes" id="UP000000438"/>
    </source>
</evidence>
<evidence type="ECO:0000259" key="5">
    <source>
        <dbReference type="Pfam" id="PF01523"/>
    </source>
</evidence>
<evidence type="ECO:0000256" key="2">
    <source>
        <dbReference type="ARBA" id="ARBA00022670"/>
    </source>
</evidence>
<dbReference type="Proteomes" id="UP000192315">
    <property type="component" value="Unassembled WGS sequence"/>
</dbReference>
<feature type="domain" description="Metalloprotease TldD/E central" evidence="7">
    <location>
        <begin position="100"/>
        <end position="190"/>
    </location>
</feature>
<dbReference type="PANTHER" id="PTHR30624">
    <property type="entry name" value="UNCHARACTERIZED PROTEIN TLDD AND PMBA"/>
    <property type="match status" value="1"/>
</dbReference>
<dbReference type="GO" id="GO:0006508">
    <property type="term" value="P:proteolysis"/>
    <property type="evidence" value="ECO:0007669"/>
    <property type="project" value="UniProtKB-KW"/>
</dbReference>
<reference evidence="9 11" key="3">
    <citation type="submission" date="2017-04" db="EMBL/GenBank/DDBJ databases">
        <authorList>
            <person name="Varghese N."/>
            <person name="Submissions S."/>
        </authorList>
    </citation>
    <scope>NUCLEOTIDE SEQUENCE [LARGE SCALE GENOMIC DNA]</scope>
    <source>
        <strain evidence="9 11">DSM 9789</strain>
    </source>
</reference>
<dbReference type="EMBL" id="AE017261">
    <property type="protein sequence ID" value="AAT43445.1"/>
    <property type="molecule type" value="Genomic_DNA"/>
</dbReference>
<dbReference type="InterPro" id="IPR036059">
    <property type="entry name" value="TldD/PmbA_sf"/>
</dbReference>
<keyword evidence="4 8" id="KW-0482">Metalloprotease</keyword>
<evidence type="ECO:0000256" key="4">
    <source>
        <dbReference type="ARBA" id="ARBA00023049"/>
    </source>
</evidence>
<comment type="similarity">
    <text evidence="1">Belongs to the peptidase U62 family.</text>
</comment>
<dbReference type="PATRIC" id="fig|263820.9.peg.898"/>
<dbReference type="EC" id="3.4.24.-" evidence="8"/>